<dbReference type="PANTHER" id="PTHR46268:SF6">
    <property type="entry name" value="UNIVERSAL STRESS PROTEIN UP12"/>
    <property type="match status" value="1"/>
</dbReference>
<feature type="non-terminal residue" evidence="3">
    <location>
        <position position="174"/>
    </location>
</feature>
<organism evidence="3">
    <name type="scientific">Dissulfuribacter thermophilus</name>
    <dbReference type="NCBI Taxonomy" id="1156395"/>
    <lineage>
        <taxon>Bacteria</taxon>
        <taxon>Pseudomonadati</taxon>
        <taxon>Thermodesulfobacteriota</taxon>
        <taxon>Dissulfuribacteria</taxon>
        <taxon>Dissulfuribacterales</taxon>
        <taxon>Dissulfuribacteraceae</taxon>
        <taxon>Dissulfuribacter</taxon>
    </lineage>
</organism>
<dbReference type="EMBL" id="DRND01000039">
    <property type="protein sequence ID" value="HFC46326.1"/>
    <property type="molecule type" value="Genomic_DNA"/>
</dbReference>
<dbReference type="InterPro" id="IPR006016">
    <property type="entry name" value="UspA"/>
</dbReference>
<protein>
    <submittedName>
        <fullName evidence="3">Universal stress protein</fullName>
    </submittedName>
</protein>
<dbReference type="CDD" id="cd00293">
    <property type="entry name" value="USP-like"/>
    <property type="match status" value="1"/>
</dbReference>
<dbReference type="Pfam" id="PF00582">
    <property type="entry name" value="Usp"/>
    <property type="match status" value="1"/>
</dbReference>
<dbReference type="SUPFAM" id="SSF52402">
    <property type="entry name" value="Adenine nucleotide alpha hydrolases-like"/>
    <property type="match status" value="1"/>
</dbReference>
<sequence>MVQESNRLTQFLLPVDGSPHSEKAVTFAGCIARVMKGRTKRLTLIHVLAGTYLKEHLEKRADVRAIEVIESGIMRQLREEHIEKEVRPFIEREIKHLREMGVDQEIDYVIEDGRPAEKIMEVAQGRGYSTVIIGRRGLSAMKEFIVGSVTISLINQPGHPTVYIVSEAPISDDV</sequence>
<evidence type="ECO:0000256" key="1">
    <source>
        <dbReference type="ARBA" id="ARBA00008791"/>
    </source>
</evidence>
<comment type="similarity">
    <text evidence="1">Belongs to the universal stress protein A family.</text>
</comment>
<dbReference type="Gene3D" id="3.40.50.620">
    <property type="entry name" value="HUPs"/>
    <property type="match status" value="1"/>
</dbReference>
<comment type="caution">
    <text evidence="3">The sequence shown here is derived from an EMBL/GenBank/DDBJ whole genome shotgun (WGS) entry which is preliminary data.</text>
</comment>
<dbReference type="Proteomes" id="UP000885797">
    <property type="component" value="Unassembled WGS sequence"/>
</dbReference>
<evidence type="ECO:0000313" key="3">
    <source>
        <dbReference type="EMBL" id="HFC46326.1"/>
    </source>
</evidence>
<accession>A0A7V2SUW5</accession>
<dbReference type="InterPro" id="IPR006015">
    <property type="entry name" value="Universal_stress_UspA"/>
</dbReference>
<proteinExistence type="inferred from homology"/>
<dbReference type="PANTHER" id="PTHR46268">
    <property type="entry name" value="STRESS RESPONSE PROTEIN NHAX"/>
    <property type="match status" value="1"/>
</dbReference>
<name>A0A7V2SUW5_9BACT</name>
<reference evidence="3" key="1">
    <citation type="journal article" date="2020" name="mSystems">
        <title>Genome- and Community-Level Interaction Insights into Carbon Utilization and Element Cycling Functions of Hydrothermarchaeota in Hydrothermal Sediment.</title>
        <authorList>
            <person name="Zhou Z."/>
            <person name="Liu Y."/>
            <person name="Xu W."/>
            <person name="Pan J."/>
            <person name="Luo Z.H."/>
            <person name="Li M."/>
        </authorList>
    </citation>
    <scope>NUCLEOTIDE SEQUENCE [LARGE SCALE GENOMIC DNA]</scope>
    <source>
        <strain evidence="3">HyVt-503</strain>
    </source>
</reference>
<dbReference type="PRINTS" id="PR01438">
    <property type="entry name" value="UNVRSLSTRESS"/>
</dbReference>
<feature type="domain" description="UspA" evidence="2">
    <location>
        <begin position="11"/>
        <end position="158"/>
    </location>
</feature>
<evidence type="ECO:0000259" key="2">
    <source>
        <dbReference type="Pfam" id="PF00582"/>
    </source>
</evidence>
<dbReference type="InterPro" id="IPR014729">
    <property type="entry name" value="Rossmann-like_a/b/a_fold"/>
</dbReference>
<gene>
    <name evidence="3" type="ORF">ENJ63_00415</name>
</gene>
<dbReference type="AlphaFoldDB" id="A0A7V2SUW5"/>